<sequence length="334" mass="36690">MLNDFWKGLGGKLSERWLAALFSPACLFWLAGLGAWLRGVGWPTVQRLGWAGAAKQWTAGLTELPALLQAAAVVGVLLLLTFSGLLLQFFVHPLVRGLEGYWVLPGPRRRLRERLGRRADADIAALRPLAARPADSLDAESLAERGSLARRVRSVPFDPRRRMPTRFGNVLRASEDRIRAHYGLDPVVCWPRLWLLLPDATRNEVVASRRSVHLTAQVWACAVLSCVWSVWTLWAVPLSLVLAATAYHGFLLSAARLHGDVVESCFDLYRQQLYGALRLPLPEHPLAEYRAGRRLTTYLSAGSRRPELLFTDPPAPGAAPGTPPGAPSGGPPPC</sequence>
<keyword evidence="2" id="KW-0812">Transmembrane</keyword>
<evidence type="ECO:0000313" key="3">
    <source>
        <dbReference type="EMBL" id="GHI82009.1"/>
    </source>
</evidence>
<gene>
    <name evidence="3" type="ORF">Sspor_75700</name>
</gene>
<keyword evidence="2" id="KW-0472">Membrane</keyword>
<evidence type="ECO:0000256" key="2">
    <source>
        <dbReference type="SAM" id="Phobius"/>
    </source>
</evidence>
<dbReference type="EMBL" id="BNED01000005">
    <property type="protein sequence ID" value="GHI82009.1"/>
    <property type="molecule type" value="Genomic_DNA"/>
</dbReference>
<organism evidence="3 4">
    <name type="scientific">Streptomyces spororaveus</name>
    <dbReference type="NCBI Taxonomy" id="284039"/>
    <lineage>
        <taxon>Bacteria</taxon>
        <taxon>Bacillati</taxon>
        <taxon>Actinomycetota</taxon>
        <taxon>Actinomycetes</taxon>
        <taxon>Kitasatosporales</taxon>
        <taxon>Streptomycetaceae</taxon>
        <taxon>Streptomyces</taxon>
    </lineage>
</organism>
<feature type="transmembrane region" description="Helical" evidence="2">
    <location>
        <begin position="17"/>
        <end position="37"/>
    </location>
</feature>
<protein>
    <submittedName>
        <fullName evidence="3">Uncharacterized protein</fullName>
    </submittedName>
</protein>
<proteinExistence type="predicted"/>
<feature type="transmembrane region" description="Helical" evidence="2">
    <location>
        <begin position="66"/>
        <end position="91"/>
    </location>
</feature>
<feature type="compositionally biased region" description="Pro residues" evidence="1">
    <location>
        <begin position="313"/>
        <end position="334"/>
    </location>
</feature>
<keyword evidence="2" id="KW-1133">Transmembrane helix</keyword>
<evidence type="ECO:0000313" key="4">
    <source>
        <dbReference type="Proteomes" id="UP000608522"/>
    </source>
</evidence>
<evidence type="ECO:0000256" key="1">
    <source>
        <dbReference type="SAM" id="MobiDB-lite"/>
    </source>
</evidence>
<dbReference type="RefSeq" id="WP_202203034.1">
    <property type="nucleotide sequence ID" value="NZ_BAAATO010000003.1"/>
</dbReference>
<reference evidence="4" key="1">
    <citation type="submission" date="2023-07" db="EMBL/GenBank/DDBJ databases">
        <title>Whole genome shotgun sequence of Streptomyces spororaveus NBRC 15456.</title>
        <authorList>
            <person name="Komaki H."/>
            <person name="Tamura T."/>
        </authorList>
    </citation>
    <scope>NUCLEOTIDE SEQUENCE [LARGE SCALE GENOMIC DNA]</scope>
    <source>
        <strain evidence="4">NBRC 15456</strain>
    </source>
</reference>
<keyword evidence="4" id="KW-1185">Reference proteome</keyword>
<dbReference type="Proteomes" id="UP000608522">
    <property type="component" value="Unassembled WGS sequence"/>
</dbReference>
<name>A0ABQ3TNK2_9ACTN</name>
<comment type="caution">
    <text evidence="3">The sequence shown here is derived from an EMBL/GenBank/DDBJ whole genome shotgun (WGS) entry which is preliminary data.</text>
</comment>
<feature type="region of interest" description="Disordered" evidence="1">
    <location>
        <begin position="308"/>
        <end position="334"/>
    </location>
</feature>
<accession>A0ABQ3TNK2</accession>